<dbReference type="SUPFAM" id="SSF63380">
    <property type="entry name" value="Riboflavin synthase domain-like"/>
    <property type="match status" value="1"/>
</dbReference>
<dbReference type="SUPFAM" id="SSF52343">
    <property type="entry name" value="Ferredoxin reductase-like, C-terminal NADP-linked domain"/>
    <property type="match status" value="1"/>
</dbReference>
<gene>
    <name evidence="17" type="ORF">SAMEA4475696_00816</name>
</gene>
<dbReference type="EC" id="1.6.2.4" evidence="13"/>
<dbReference type="GO" id="GO:0020037">
    <property type="term" value="F:heme binding"/>
    <property type="evidence" value="ECO:0007669"/>
    <property type="project" value="UniProtKB-UniRule"/>
</dbReference>
<organism evidence="17 18">
    <name type="scientific">Dermatophilus congolensis</name>
    <dbReference type="NCBI Taxonomy" id="1863"/>
    <lineage>
        <taxon>Bacteria</taxon>
        <taxon>Bacillati</taxon>
        <taxon>Actinomycetota</taxon>
        <taxon>Actinomycetes</taxon>
        <taxon>Micrococcales</taxon>
        <taxon>Dermatophilaceae</taxon>
        <taxon>Dermatophilus</taxon>
    </lineage>
</organism>
<dbReference type="OrthoDB" id="7376058at2"/>
<name>A0A239VCC0_9MICO</name>
<dbReference type="PRINTS" id="PR00385">
    <property type="entry name" value="P450"/>
</dbReference>
<dbReference type="PANTHER" id="PTHR19384:SF127">
    <property type="entry name" value="BIFUNCTIONAL CYTOCHROME P450_NADPH--P450 REDUCTASE"/>
    <property type="match status" value="1"/>
</dbReference>
<feature type="domain" description="Flavodoxin-like" evidence="15">
    <location>
        <begin position="487"/>
        <end position="626"/>
    </location>
</feature>
<evidence type="ECO:0000256" key="4">
    <source>
        <dbReference type="ARBA" id="ARBA00022617"/>
    </source>
</evidence>
<dbReference type="PROSITE" id="PS00086">
    <property type="entry name" value="CYTOCHROME_P450"/>
    <property type="match status" value="1"/>
</dbReference>
<dbReference type="Gene3D" id="3.40.50.80">
    <property type="entry name" value="Nucleotide-binding domain of ferredoxin-NADP reductase (FNR) module"/>
    <property type="match status" value="1"/>
</dbReference>
<dbReference type="InterPro" id="IPR001433">
    <property type="entry name" value="OxRdtase_FAD/NAD-bd"/>
</dbReference>
<dbReference type="CDD" id="cd06206">
    <property type="entry name" value="bifunctional_CYPOR"/>
    <property type="match status" value="1"/>
</dbReference>
<dbReference type="PRINTS" id="PR00463">
    <property type="entry name" value="EP450I"/>
</dbReference>
<comment type="cofactor">
    <cofactor evidence="1 13 14">
        <name>heme</name>
        <dbReference type="ChEBI" id="CHEBI:30413"/>
    </cofactor>
</comment>
<dbReference type="GO" id="GO:0003958">
    <property type="term" value="F:NADPH-hemoprotein reductase activity"/>
    <property type="evidence" value="ECO:0007669"/>
    <property type="project" value="UniProtKB-UniRule"/>
</dbReference>
<evidence type="ECO:0000313" key="17">
    <source>
        <dbReference type="EMBL" id="SNV19797.1"/>
    </source>
</evidence>
<evidence type="ECO:0000256" key="8">
    <source>
        <dbReference type="ARBA" id="ARBA00022827"/>
    </source>
</evidence>
<dbReference type="RefSeq" id="WP_028327815.1">
    <property type="nucleotide sequence ID" value="NZ_LT906453.1"/>
</dbReference>
<evidence type="ECO:0000256" key="6">
    <source>
        <dbReference type="ARBA" id="ARBA00022643"/>
    </source>
</evidence>
<keyword evidence="8 13" id="KW-0274">FAD</keyword>
<evidence type="ECO:0000313" key="18">
    <source>
        <dbReference type="Proteomes" id="UP000242637"/>
    </source>
</evidence>
<protein>
    <recommendedName>
        <fullName evidence="13">Bifunctional cytochrome P450/NADPH--P450 reductase</fullName>
    </recommendedName>
    <domain>
        <recommendedName>
            <fullName evidence="13">Cytochrome P450</fullName>
            <ecNumber evidence="13">1.14.14.1</ecNumber>
        </recommendedName>
    </domain>
    <domain>
        <recommendedName>
            <fullName evidence="13">NADPH--cytochrome P450 reductase</fullName>
            <ecNumber evidence="13">1.6.2.4</ecNumber>
        </recommendedName>
    </domain>
</protein>
<dbReference type="InterPro" id="IPR023173">
    <property type="entry name" value="NADPH_Cyt_P450_Rdtase_alpha"/>
</dbReference>
<evidence type="ECO:0000256" key="5">
    <source>
        <dbReference type="ARBA" id="ARBA00022630"/>
    </source>
</evidence>
<proteinExistence type="inferred from homology"/>
<evidence type="ECO:0000256" key="11">
    <source>
        <dbReference type="ARBA" id="ARBA00023004"/>
    </source>
</evidence>
<dbReference type="FunFam" id="1.10.630.10:FF:000040">
    <property type="entry name" value="Bifunctional cytochrome P450/NADPH--P450 reductase"/>
    <property type="match status" value="1"/>
</dbReference>
<dbReference type="GO" id="GO:0050660">
    <property type="term" value="F:flavin adenine dinucleotide binding"/>
    <property type="evidence" value="ECO:0007669"/>
    <property type="project" value="TreeGrafter"/>
</dbReference>
<sequence length="1060" mass="117570">MTTTVPGPEIRPVVGTLHALDPERPIQVSMELAKKYGEIFRHQFPGRPAVYFVSSLKLADELCDESRFDKRVHGSLENIRSFAGDGLFTAYTGEENWGRAHRILMPAFSPLALRGMFDGMSDIAEQLMLKWERLGPDADIDVVNDFIRLTLDTIALCSFSYRFNSFYSDSLHPFVNAMVEALNESGQQNRRIPLQNRLMVVHQRRYAENIRVMKEIAGKLITQRQATPLPNGNSDILDTMLKARDPQTGEGLSDENVRYQMVTFLIAGHETTSGLLSFTVYELLRNPQVMATARELVDTVLQGRFPTYEDLSQLGYLDQILRETLRLWPTAPAFALHPYETTLLGGKFQIHPEETAMVLTPSLHRDPAVWEDPERFDPDRFSYERAKDIPANAWKPFGNGQRSCLGRAFALQEAQLVLALLLQRFEIDWSDPTYTLKIKETLTLKPDGLFVRLRRREGVGAARSTNAAKNTAETAPETAAEAHGTPVQILFGSNAGTCEAFANTIAGKAKTLGYSPTVQSLDEGIDNLCRDGATLIVTASYEGQPPDNARRFVNWLGEQAPDSLRGVRFAVFGCGNTDWARTYQRIPTVIDQGLQAAGAQRLLERGEANVKGDFFGDFETWQESLWPAIGHELGVATPAPDTVNAGVHVEVLGEGRSPILASSELGFGTVVANRELVDTSQPGGRSKRHLEIALPAGVEYHTGDYLVVLPLNPAPVVDRVLNRFDLAYDTRLLIESSEEISTKLPLGEPISAGELFAEYVELSRPASRRHITQLADACSCPPEKKELLFLAEEENYEQEILEKRRSVLDLLEEFRSVSLSLSSFLSMLTPLSTRQYSISSSPLWSSDHVTLTVAHLSEPARSGRGQHHGVASSYLAGTRPGARIPVSVRSSSMANNLPQDVRTPVIMACTGTGIAPFRGFVQQRALQAQEEGVTPAAALLFFGCHSPHTDLLYAEEFAAWEQEGIVDVRPAFSRTPEEGPEGPMRYVQDRMWADRNDIIDLVNDGASLFVCGDGERMAPAVRQVCARICAEAKNISIDEAQEWLTSMEQEHERYVSDVFA</sequence>
<keyword evidence="12 13" id="KW-0503">Monooxygenase</keyword>
<accession>A0A239VCC0</accession>
<dbReference type="KEGG" id="dco:SAMEA4475696_0816"/>
<dbReference type="SUPFAM" id="SSF52218">
    <property type="entry name" value="Flavoproteins"/>
    <property type="match status" value="1"/>
</dbReference>
<evidence type="ECO:0000256" key="10">
    <source>
        <dbReference type="ARBA" id="ARBA00023002"/>
    </source>
</evidence>
<comment type="catalytic activity">
    <reaction evidence="13">
        <text>2 oxidized [cytochrome P450] + NADPH = 2 reduced [cytochrome P450] + NADP(+) + H(+)</text>
        <dbReference type="Rhea" id="RHEA:24040"/>
        <dbReference type="Rhea" id="RHEA-COMP:14627"/>
        <dbReference type="Rhea" id="RHEA-COMP:14628"/>
        <dbReference type="ChEBI" id="CHEBI:15378"/>
        <dbReference type="ChEBI" id="CHEBI:55376"/>
        <dbReference type="ChEBI" id="CHEBI:57783"/>
        <dbReference type="ChEBI" id="CHEBI:58349"/>
        <dbReference type="ChEBI" id="CHEBI:60344"/>
        <dbReference type="EC" id="1.6.2.4"/>
    </reaction>
</comment>
<evidence type="ECO:0000256" key="14">
    <source>
        <dbReference type="PIRSR" id="PIRSR000209-1"/>
    </source>
</evidence>
<dbReference type="GO" id="GO:0010181">
    <property type="term" value="F:FMN binding"/>
    <property type="evidence" value="ECO:0007669"/>
    <property type="project" value="UniProtKB-UniRule"/>
</dbReference>
<dbReference type="Proteomes" id="UP000242637">
    <property type="component" value="Chromosome 1"/>
</dbReference>
<dbReference type="Pfam" id="PF00175">
    <property type="entry name" value="NAD_binding_1"/>
    <property type="match status" value="1"/>
</dbReference>
<dbReference type="InterPro" id="IPR017927">
    <property type="entry name" value="FAD-bd_FR_type"/>
</dbReference>
<dbReference type="InterPro" id="IPR017938">
    <property type="entry name" value="Riboflavin_synthase-like_b-brl"/>
</dbReference>
<keyword evidence="10 13" id="KW-0560">Oxidoreductase</keyword>
<dbReference type="GO" id="GO:0070330">
    <property type="term" value="F:aromatase activity"/>
    <property type="evidence" value="ECO:0007669"/>
    <property type="project" value="UniProtKB-UniRule"/>
</dbReference>
<evidence type="ECO:0000256" key="1">
    <source>
        <dbReference type="ARBA" id="ARBA00001971"/>
    </source>
</evidence>
<dbReference type="CDD" id="cd11068">
    <property type="entry name" value="CYP120A1"/>
    <property type="match status" value="1"/>
</dbReference>
<keyword evidence="18" id="KW-1185">Reference proteome</keyword>
<evidence type="ECO:0000256" key="13">
    <source>
        <dbReference type="PIRNR" id="PIRNR000209"/>
    </source>
</evidence>
<dbReference type="AlphaFoldDB" id="A0A239VCC0"/>
<evidence type="ECO:0000259" key="15">
    <source>
        <dbReference type="PROSITE" id="PS50902"/>
    </source>
</evidence>
<dbReference type="EC" id="1.14.14.1" evidence="13"/>
<keyword evidence="13" id="KW-0249">Electron transport</keyword>
<reference evidence="17 18" key="1">
    <citation type="submission" date="2017-06" db="EMBL/GenBank/DDBJ databases">
        <authorList>
            <consortium name="Pathogen Informatics"/>
        </authorList>
    </citation>
    <scope>NUCLEOTIDE SEQUENCE [LARGE SCALE GENOMIC DNA]</scope>
    <source>
        <strain evidence="17 18">NCTC13039</strain>
    </source>
</reference>
<keyword evidence="9 13" id="KW-0521">NADP</keyword>
<dbReference type="Gene3D" id="1.10.630.10">
    <property type="entry name" value="Cytochrome P450"/>
    <property type="match status" value="1"/>
</dbReference>
<dbReference type="Pfam" id="PF00667">
    <property type="entry name" value="FAD_binding_1"/>
    <property type="match status" value="1"/>
</dbReference>
<dbReference type="InterPro" id="IPR003097">
    <property type="entry name" value="CysJ-like_FAD-binding"/>
</dbReference>
<dbReference type="InterPro" id="IPR008254">
    <property type="entry name" value="Flavodoxin/NO_synth"/>
</dbReference>
<evidence type="ECO:0000256" key="12">
    <source>
        <dbReference type="ARBA" id="ARBA00023033"/>
    </source>
</evidence>
<comment type="similarity">
    <text evidence="2 13">In the N-terminal section; belongs to the cytochrome P450 family.</text>
</comment>
<dbReference type="InterPro" id="IPR039261">
    <property type="entry name" value="FNR_nucleotide-bd"/>
</dbReference>
<comment type="catalytic activity">
    <reaction evidence="13">
        <text>an organic molecule + reduced [NADPH--hemoprotein reductase] + O2 = an alcohol + oxidized [NADPH--hemoprotein reductase] + H2O + H(+)</text>
        <dbReference type="Rhea" id="RHEA:17149"/>
        <dbReference type="Rhea" id="RHEA-COMP:11964"/>
        <dbReference type="Rhea" id="RHEA-COMP:11965"/>
        <dbReference type="ChEBI" id="CHEBI:15377"/>
        <dbReference type="ChEBI" id="CHEBI:15378"/>
        <dbReference type="ChEBI" id="CHEBI:15379"/>
        <dbReference type="ChEBI" id="CHEBI:30879"/>
        <dbReference type="ChEBI" id="CHEBI:57618"/>
        <dbReference type="ChEBI" id="CHEBI:58210"/>
        <dbReference type="ChEBI" id="CHEBI:142491"/>
        <dbReference type="EC" id="1.14.14.1"/>
    </reaction>
</comment>
<dbReference type="InterPro" id="IPR029039">
    <property type="entry name" value="Flavoprotein-like_sf"/>
</dbReference>
<dbReference type="InterPro" id="IPR002401">
    <property type="entry name" value="Cyt_P450_E_grp-I"/>
</dbReference>
<dbReference type="Pfam" id="PF00067">
    <property type="entry name" value="p450"/>
    <property type="match status" value="1"/>
</dbReference>
<dbReference type="STRING" id="1121387.GCA_000429885_02335"/>
<keyword evidence="5 13" id="KW-0285">Flavoprotein</keyword>
<dbReference type="Gene3D" id="3.40.50.360">
    <property type="match status" value="1"/>
</dbReference>
<dbReference type="PANTHER" id="PTHR19384">
    <property type="entry name" value="NITRIC OXIDE SYNTHASE-RELATED"/>
    <property type="match status" value="1"/>
</dbReference>
<dbReference type="Gene3D" id="1.20.990.10">
    <property type="entry name" value="NADPH-cytochrome p450 Reductase, Chain A, domain 3"/>
    <property type="match status" value="1"/>
</dbReference>
<dbReference type="GO" id="GO:0005829">
    <property type="term" value="C:cytosol"/>
    <property type="evidence" value="ECO:0007669"/>
    <property type="project" value="TreeGrafter"/>
</dbReference>
<keyword evidence="3 13" id="KW-0813">Transport</keyword>
<keyword evidence="4 13" id="KW-0349">Heme</keyword>
<dbReference type="SUPFAM" id="SSF48264">
    <property type="entry name" value="Cytochrome P450"/>
    <property type="match status" value="1"/>
</dbReference>
<dbReference type="Gene3D" id="2.40.30.10">
    <property type="entry name" value="Translation factors"/>
    <property type="match status" value="1"/>
</dbReference>
<dbReference type="GO" id="GO:0005506">
    <property type="term" value="F:iron ion binding"/>
    <property type="evidence" value="ECO:0007669"/>
    <property type="project" value="UniProtKB-UniRule"/>
</dbReference>
<evidence type="ECO:0000256" key="2">
    <source>
        <dbReference type="ARBA" id="ARBA00010018"/>
    </source>
</evidence>
<feature type="binding site" description="axial binding residue" evidence="14">
    <location>
        <position position="404"/>
    </location>
    <ligand>
        <name>heme</name>
        <dbReference type="ChEBI" id="CHEBI:30413"/>
    </ligand>
    <ligandPart>
        <name>Fe</name>
        <dbReference type="ChEBI" id="CHEBI:18248"/>
    </ligandPart>
</feature>
<keyword evidence="11 13" id="KW-0408">Iron</keyword>
<evidence type="ECO:0000259" key="16">
    <source>
        <dbReference type="PROSITE" id="PS51384"/>
    </source>
</evidence>
<keyword evidence="7 13" id="KW-0479">Metal-binding</keyword>
<dbReference type="EMBL" id="LT906453">
    <property type="protein sequence ID" value="SNV19797.1"/>
    <property type="molecule type" value="Genomic_DNA"/>
</dbReference>
<dbReference type="PROSITE" id="PS51384">
    <property type="entry name" value="FAD_FR"/>
    <property type="match status" value="1"/>
</dbReference>
<feature type="domain" description="FAD-binding FR-type" evidence="16">
    <location>
        <begin position="663"/>
        <end position="896"/>
    </location>
</feature>
<keyword evidence="6 13" id="KW-0288">FMN</keyword>
<dbReference type="InterPro" id="IPR017972">
    <property type="entry name" value="Cyt_P450_CS"/>
</dbReference>
<dbReference type="GeneID" id="63459071"/>
<evidence type="ECO:0000256" key="7">
    <source>
        <dbReference type="ARBA" id="ARBA00022723"/>
    </source>
</evidence>
<dbReference type="InterPro" id="IPR036396">
    <property type="entry name" value="Cyt_P450_sf"/>
</dbReference>
<dbReference type="InterPro" id="IPR001128">
    <property type="entry name" value="Cyt_P450"/>
</dbReference>
<dbReference type="InterPro" id="IPR023206">
    <property type="entry name" value="Bifunctional_P450_P450_red"/>
</dbReference>
<evidence type="ECO:0000256" key="3">
    <source>
        <dbReference type="ARBA" id="ARBA00022448"/>
    </source>
</evidence>
<evidence type="ECO:0000256" key="9">
    <source>
        <dbReference type="ARBA" id="ARBA00022857"/>
    </source>
</evidence>
<dbReference type="PROSITE" id="PS50902">
    <property type="entry name" value="FLAVODOXIN_LIKE"/>
    <property type="match status" value="1"/>
</dbReference>
<dbReference type="PIRSF" id="PIRSF000209">
    <property type="entry name" value="Bifunctional_P450_P450R"/>
    <property type="match status" value="1"/>
</dbReference>
<comment type="cofactor">
    <cofactor evidence="13">
        <name>FAD</name>
        <dbReference type="ChEBI" id="CHEBI:57692"/>
    </cofactor>
    <cofactor evidence="13">
        <name>FMN</name>
        <dbReference type="ChEBI" id="CHEBI:58210"/>
    </cofactor>
</comment>
<dbReference type="Pfam" id="PF00258">
    <property type="entry name" value="Flavodoxin_1"/>
    <property type="match status" value="1"/>
</dbReference>